<evidence type="ECO:0000313" key="10">
    <source>
        <dbReference type="EMBL" id="CAB4698593.1"/>
    </source>
</evidence>
<keyword evidence="7" id="KW-0067">ATP-binding</keyword>
<evidence type="ECO:0000256" key="3">
    <source>
        <dbReference type="ARBA" id="ARBA00012665"/>
    </source>
</evidence>
<evidence type="ECO:0000256" key="7">
    <source>
        <dbReference type="ARBA" id="ARBA00022840"/>
    </source>
</evidence>
<organism evidence="10">
    <name type="scientific">freshwater metagenome</name>
    <dbReference type="NCBI Taxonomy" id="449393"/>
    <lineage>
        <taxon>unclassified sequences</taxon>
        <taxon>metagenomes</taxon>
        <taxon>ecological metagenomes</taxon>
    </lineage>
</organism>
<evidence type="ECO:0000256" key="2">
    <source>
        <dbReference type="ARBA" id="ARBA00005842"/>
    </source>
</evidence>
<dbReference type="GO" id="GO:0052381">
    <property type="term" value="F:tRNA dimethylallyltransferase activity"/>
    <property type="evidence" value="ECO:0007669"/>
    <property type="project" value="UniProtKB-EC"/>
</dbReference>
<evidence type="ECO:0000256" key="8">
    <source>
        <dbReference type="ARBA" id="ARBA00022842"/>
    </source>
</evidence>
<dbReference type="Gene3D" id="3.40.50.300">
    <property type="entry name" value="P-loop containing nucleotide triphosphate hydrolases"/>
    <property type="match status" value="1"/>
</dbReference>
<dbReference type="PANTHER" id="PTHR11088:SF60">
    <property type="entry name" value="TRNA DIMETHYLALLYLTRANSFERASE"/>
    <property type="match status" value="1"/>
</dbReference>
<keyword evidence="6" id="KW-0547">Nucleotide-binding</keyword>
<dbReference type="NCBIfam" id="TIGR00174">
    <property type="entry name" value="miaA"/>
    <property type="match status" value="1"/>
</dbReference>
<sequence length="303" mass="33140">MKQIVILGSTASGKSDVAMALGAERAEYGDIEIVAVDAMQVYRGMDIGTAKPSLADQAAVPHHCIDLVGPHELFTVAEFQREARAALAGIAQRDHNAVLVAGTGMYLTAVIDNFTLPGEWPAIRAELEAVTDISELYARLIEIDPAAAAKIEPANQRRLVRALEVCLGSGKLFSSFGPGATAFPEIPAVQIGLRWPRDLLAQRVEQRVYAMIERGLVNEVRSLLESSEGLSRTARQALGYRELIAALEGACSIDQAVAEIILRTRQFAVRQERWFRRDPRIQWVDITADPVAEVLPIVRQHLA</sequence>
<dbReference type="InterPro" id="IPR018022">
    <property type="entry name" value="IPT"/>
</dbReference>
<keyword evidence="4" id="KW-0808">Transferase</keyword>
<dbReference type="SUPFAM" id="SSF52540">
    <property type="entry name" value="P-loop containing nucleoside triphosphate hydrolases"/>
    <property type="match status" value="1"/>
</dbReference>
<evidence type="ECO:0000256" key="1">
    <source>
        <dbReference type="ARBA" id="ARBA00001946"/>
    </source>
</evidence>
<protein>
    <recommendedName>
        <fullName evidence="3">tRNA dimethylallyltransferase</fullName>
        <ecNumber evidence="3">2.5.1.75</ecNumber>
    </recommendedName>
</protein>
<dbReference type="InterPro" id="IPR027417">
    <property type="entry name" value="P-loop_NTPase"/>
</dbReference>
<accession>A0A6J6PP05</accession>
<dbReference type="HAMAP" id="MF_00185">
    <property type="entry name" value="IPP_trans"/>
    <property type="match status" value="1"/>
</dbReference>
<dbReference type="Gene3D" id="1.10.20.140">
    <property type="match status" value="1"/>
</dbReference>
<comment type="similarity">
    <text evidence="2">Belongs to the IPP transferase family.</text>
</comment>
<dbReference type="AlphaFoldDB" id="A0A6J6PP05"/>
<evidence type="ECO:0000256" key="6">
    <source>
        <dbReference type="ARBA" id="ARBA00022741"/>
    </source>
</evidence>
<dbReference type="Pfam" id="PF01715">
    <property type="entry name" value="IPPT"/>
    <property type="match status" value="1"/>
</dbReference>
<dbReference type="GO" id="GO:0005524">
    <property type="term" value="F:ATP binding"/>
    <property type="evidence" value="ECO:0007669"/>
    <property type="project" value="UniProtKB-KW"/>
</dbReference>
<comment type="catalytic activity">
    <reaction evidence="9">
        <text>adenosine(37) in tRNA + dimethylallyl diphosphate = N(6)-dimethylallyladenosine(37) in tRNA + diphosphate</text>
        <dbReference type="Rhea" id="RHEA:26482"/>
        <dbReference type="Rhea" id="RHEA-COMP:10162"/>
        <dbReference type="Rhea" id="RHEA-COMP:10375"/>
        <dbReference type="ChEBI" id="CHEBI:33019"/>
        <dbReference type="ChEBI" id="CHEBI:57623"/>
        <dbReference type="ChEBI" id="CHEBI:74411"/>
        <dbReference type="ChEBI" id="CHEBI:74415"/>
        <dbReference type="EC" id="2.5.1.75"/>
    </reaction>
</comment>
<dbReference type="EMBL" id="CAEZXM010000211">
    <property type="protein sequence ID" value="CAB4698593.1"/>
    <property type="molecule type" value="Genomic_DNA"/>
</dbReference>
<proteinExistence type="inferred from homology"/>
<dbReference type="PANTHER" id="PTHR11088">
    <property type="entry name" value="TRNA DIMETHYLALLYLTRANSFERASE"/>
    <property type="match status" value="1"/>
</dbReference>
<dbReference type="EC" id="2.5.1.75" evidence="3"/>
<keyword evidence="5" id="KW-0819">tRNA processing</keyword>
<reference evidence="10" key="1">
    <citation type="submission" date="2020-05" db="EMBL/GenBank/DDBJ databases">
        <authorList>
            <person name="Chiriac C."/>
            <person name="Salcher M."/>
            <person name="Ghai R."/>
            <person name="Kavagutti S V."/>
        </authorList>
    </citation>
    <scope>NUCLEOTIDE SEQUENCE</scope>
</reference>
<evidence type="ECO:0000256" key="9">
    <source>
        <dbReference type="ARBA" id="ARBA00049563"/>
    </source>
</evidence>
<evidence type="ECO:0000256" key="5">
    <source>
        <dbReference type="ARBA" id="ARBA00022694"/>
    </source>
</evidence>
<dbReference type="GO" id="GO:0006400">
    <property type="term" value="P:tRNA modification"/>
    <property type="evidence" value="ECO:0007669"/>
    <property type="project" value="TreeGrafter"/>
</dbReference>
<comment type="cofactor">
    <cofactor evidence="1">
        <name>Mg(2+)</name>
        <dbReference type="ChEBI" id="CHEBI:18420"/>
    </cofactor>
</comment>
<name>A0A6J6PP05_9ZZZZ</name>
<gene>
    <name evidence="10" type="ORF">UFOPK2366_01146</name>
</gene>
<dbReference type="InterPro" id="IPR039657">
    <property type="entry name" value="Dimethylallyltransferase"/>
</dbReference>
<keyword evidence="8" id="KW-0460">Magnesium</keyword>
<evidence type="ECO:0000256" key="4">
    <source>
        <dbReference type="ARBA" id="ARBA00022679"/>
    </source>
</evidence>